<dbReference type="AlphaFoldDB" id="A0A212TGI0"/>
<gene>
    <name evidence="3" type="ORF">SAMN06295916_1240</name>
</gene>
<keyword evidence="1" id="KW-1133">Transmembrane helix</keyword>
<dbReference type="OrthoDB" id="7029611at2"/>
<dbReference type="InterPro" id="IPR009936">
    <property type="entry name" value="DUF1468"/>
</dbReference>
<proteinExistence type="predicted"/>
<dbReference type="Pfam" id="PF07331">
    <property type="entry name" value="TctB"/>
    <property type="match status" value="1"/>
</dbReference>
<dbReference type="Proteomes" id="UP000197215">
    <property type="component" value="Unassembled WGS sequence"/>
</dbReference>
<sequence length="153" mass="16889">MQIRSQKDFASGLMFVIVGILFAYIATTYNMGTPAKMGPGYFPFWLGIVLALLGAIITMTSMSAKTSKDELASWDWVSVMWVTGSVILFGLVLKPMGLIVSLIMLIFISAMASHEFHWKGTVVNAVILNVIAYVAFIWGLKLQFQVWPSFLAA</sequence>
<feature type="transmembrane region" description="Helical" evidence="1">
    <location>
        <begin position="41"/>
        <end position="59"/>
    </location>
</feature>
<protein>
    <submittedName>
        <fullName evidence="3">Tripartite tricarboxylate transporter TctB family protein</fullName>
    </submittedName>
</protein>
<keyword evidence="1" id="KW-0812">Transmembrane</keyword>
<feature type="transmembrane region" description="Helical" evidence="1">
    <location>
        <begin position="121"/>
        <end position="140"/>
    </location>
</feature>
<keyword evidence="4" id="KW-1185">Reference proteome</keyword>
<evidence type="ECO:0000259" key="2">
    <source>
        <dbReference type="Pfam" id="PF07331"/>
    </source>
</evidence>
<reference evidence="3 4" key="1">
    <citation type="submission" date="2017-06" db="EMBL/GenBank/DDBJ databases">
        <authorList>
            <person name="Kim H.J."/>
            <person name="Triplett B.A."/>
        </authorList>
    </citation>
    <scope>NUCLEOTIDE SEQUENCE [LARGE SCALE GENOMIC DNA]</scope>
    <source>
        <strain evidence="3 4">MWH-VicM1</strain>
    </source>
</reference>
<feature type="transmembrane region" description="Helical" evidence="1">
    <location>
        <begin position="12"/>
        <end position="29"/>
    </location>
</feature>
<keyword evidence="1" id="KW-0472">Membrane</keyword>
<organism evidence="3 4">
    <name type="scientific">Polynucleobacter victoriensis</name>
    <dbReference type="NCBI Taxonomy" id="2049319"/>
    <lineage>
        <taxon>Bacteria</taxon>
        <taxon>Pseudomonadati</taxon>
        <taxon>Pseudomonadota</taxon>
        <taxon>Betaproteobacteria</taxon>
        <taxon>Burkholderiales</taxon>
        <taxon>Burkholderiaceae</taxon>
        <taxon>Polynucleobacter</taxon>
    </lineage>
</organism>
<evidence type="ECO:0000256" key="1">
    <source>
        <dbReference type="SAM" id="Phobius"/>
    </source>
</evidence>
<evidence type="ECO:0000313" key="4">
    <source>
        <dbReference type="Proteomes" id="UP000197215"/>
    </source>
</evidence>
<feature type="domain" description="DUF1468" evidence="2">
    <location>
        <begin position="10"/>
        <end position="144"/>
    </location>
</feature>
<name>A0A212TGI0_9BURK</name>
<evidence type="ECO:0000313" key="3">
    <source>
        <dbReference type="EMBL" id="SNC65167.1"/>
    </source>
</evidence>
<dbReference type="EMBL" id="FYEX01000001">
    <property type="protein sequence ID" value="SNC65167.1"/>
    <property type="molecule type" value="Genomic_DNA"/>
</dbReference>
<accession>A0A212TGI0</accession>
<dbReference type="RefSeq" id="WP_088813104.1">
    <property type="nucleotide sequence ID" value="NZ_FYEX01000001.1"/>
</dbReference>